<dbReference type="AlphaFoldDB" id="A0A6P7GHE8"/>
<reference evidence="2" key="1">
    <citation type="submission" date="2025-08" db="UniProtKB">
        <authorList>
            <consortium name="RefSeq"/>
        </authorList>
    </citation>
    <scope>IDENTIFICATION</scope>
    <source>
        <tissue evidence="2">Whole insect</tissue>
    </source>
</reference>
<dbReference type="InParanoid" id="A0A6P7GHE8"/>
<proteinExistence type="predicted"/>
<organism evidence="2">
    <name type="scientific">Diabrotica virgifera virgifera</name>
    <name type="common">western corn rootworm</name>
    <dbReference type="NCBI Taxonomy" id="50390"/>
    <lineage>
        <taxon>Eukaryota</taxon>
        <taxon>Metazoa</taxon>
        <taxon>Ecdysozoa</taxon>
        <taxon>Arthropoda</taxon>
        <taxon>Hexapoda</taxon>
        <taxon>Insecta</taxon>
        <taxon>Pterygota</taxon>
        <taxon>Neoptera</taxon>
        <taxon>Endopterygota</taxon>
        <taxon>Coleoptera</taxon>
        <taxon>Polyphaga</taxon>
        <taxon>Cucujiformia</taxon>
        <taxon>Chrysomeloidea</taxon>
        <taxon>Chrysomelidae</taxon>
        <taxon>Galerucinae</taxon>
        <taxon>Diabroticina</taxon>
        <taxon>Diabroticites</taxon>
        <taxon>Diabrotica</taxon>
    </lineage>
</organism>
<sequence length="358" mass="40510">MQCFLCKLTGHIANNCNNPPSSSIPAQSETQAPTSNIEPSTNINESDQSSQIQATVQKRPSSSIIPTQTETQAPPINIEPSTSMNKSDQSSQIPTTCLKRPPSDSLNDESSLPTSPLADTSEMQPPDIPNELKSNKKSKKKRRKTDDTIITDITRLDITEYYNKNPQNILSLNELFAFLENTKGSNDPYHEALEFTNDINTLLTNLHSISAKEASRSDIPMESIQLSVDLQHTVNQMCLRAWQNLWNRTNSKLHSIQPRIPALKIPAFCRRDKVVMRRLRIGHCRLTHGYLMSQGNPPLCHTCNTRVTVKHILVECQLYTNTRRQHKLDEDQIPILSDNSNFNNVIMFLIDSRLYYAI</sequence>
<gene>
    <name evidence="2" type="primary">LOC114342621</name>
</gene>
<feature type="region of interest" description="Disordered" evidence="1">
    <location>
        <begin position="15"/>
        <end position="145"/>
    </location>
</feature>
<dbReference type="RefSeq" id="XP_028149246.1">
    <property type="nucleotide sequence ID" value="XM_028293445.1"/>
</dbReference>
<name>A0A6P7GHE8_DIAVI</name>
<feature type="compositionally biased region" description="Low complexity" evidence="1">
    <location>
        <begin position="15"/>
        <end position="25"/>
    </location>
</feature>
<feature type="compositionally biased region" description="Polar residues" evidence="1">
    <location>
        <begin position="104"/>
        <end position="123"/>
    </location>
</feature>
<protein>
    <submittedName>
        <fullName evidence="2">Uncharacterized protein LOC114342621</fullName>
    </submittedName>
</protein>
<accession>A0A6P7GHE8</accession>
<evidence type="ECO:0000313" key="2">
    <source>
        <dbReference type="RefSeq" id="XP_028149246.1"/>
    </source>
</evidence>
<evidence type="ECO:0000256" key="1">
    <source>
        <dbReference type="SAM" id="MobiDB-lite"/>
    </source>
</evidence>
<feature type="compositionally biased region" description="Polar residues" evidence="1">
    <location>
        <begin position="26"/>
        <end position="95"/>
    </location>
</feature>